<organism evidence="1 2">
    <name type="scientific">Paramecium octaurelia</name>
    <dbReference type="NCBI Taxonomy" id="43137"/>
    <lineage>
        <taxon>Eukaryota</taxon>
        <taxon>Sar</taxon>
        <taxon>Alveolata</taxon>
        <taxon>Ciliophora</taxon>
        <taxon>Intramacronucleata</taxon>
        <taxon>Oligohymenophorea</taxon>
        <taxon>Peniculida</taxon>
        <taxon>Parameciidae</taxon>
        <taxon>Paramecium</taxon>
    </lineage>
</organism>
<dbReference type="OrthoDB" id="298777at2759"/>
<evidence type="ECO:0000313" key="2">
    <source>
        <dbReference type="Proteomes" id="UP000683925"/>
    </source>
</evidence>
<sequence length="680" mass="79361">MNYFLDCNQVCNAFHGSEKESEQYNQQLFGKDVCCCNRVKDYNYSYWDSNQERLVKVPFQMLLTKEKHIKYIIDGQIVRIDKFINRDEELNNIEQIKYLLWKGSYNQSYNKVAKWSAIWNGDQLLEVGGYYSVDSLKQGFWKELSRNYFNQNQVYECGEYKNGLRIQKWKYMYENKIIGGGYYNEAGMKKGKWVDLSFDFWSQCQVTYCGEYLDGKKVGLWDIFYKRIDELRLIGGGSYVLQKDGGDFNSKKIGIWTELANGFQDNNQTIWRGEYKNDQKVGKWAILRRLDQSDPFQYIGGGSYDYKSEDSCVVDSIKIGNWIEFRSGQQDCYVTQGGQYIKGKKVGRWESFIQGELIGGGSYDADSQNEESLKDPIKFGKWIELSEGFQIDSEVTYHGVYQNGRKVGKWDTFYQDEQIGGGSYGENSASSQIKLGKWIELSDCFWGGGQIIFNGEYHDGKKIGRWYTLYRRWKKDSFEEIGGGSYDCEERGSALGSLKIGSWVELSPDFCGISQITYNGDYQNGYKVGNWVILYRKHKYKRYKQIGGGQYDNCRIYSLLNQNKIGKWIELNDLYIEGRRIKYVGEYKNGRKFSRWNTIFEKELIGGGDYSEDDKFQGSIKTGKWIELIGKFGNGYGYSQSIFVGDYKHGKKVGAWKQMIRNEKNKETEFKQITELKYEY</sequence>
<dbReference type="Proteomes" id="UP000683925">
    <property type="component" value="Unassembled WGS sequence"/>
</dbReference>
<proteinExistence type="predicted"/>
<dbReference type="EMBL" id="CAJJDP010000117">
    <property type="protein sequence ID" value="CAD8198465.1"/>
    <property type="molecule type" value="Genomic_DNA"/>
</dbReference>
<dbReference type="OMA" id="YQDEQIG"/>
<gene>
    <name evidence="1" type="ORF">POCTA_138.1.T1170020</name>
</gene>
<accession>A0A8S1XBZ3</accession>
<comment type="caution">
    <text evidence="1">The sequence shown here is derived from an EMBL/GenBank/DDBJ whole genome shotgun (WGS) entry which is preliminary data.</text>
</comment>
<reference evidence="1" key="1">
    <citation type="submission" date="2021-01" db="EMBL/GenBank/DDBJ databases">
        <authorList>
            <consortium name="Genoscope - CEA"/>
            <person name="William W."/>
        </authorList>
    </citation>
    <scope>NUCLEOTIDE SEQUENCE</scope>
</reference>
<dbReference type="PANTHER" id="PTHR33706:SF1">
    <property type="entry name" value="TPR REPEAT PROTEIN"/>
    <property type="match status" value="1"/>
</dbReference>
<keyword evidence="2" id="KW-1185">Reference proteome</keyword>
<protein>
    <submittedName>
        <fullName evidence="1">Uncharacterized protein</fullName>
    </submittedName>
</protein>
<dbReference type="PANTHER" id="PTHR33706">
    <property type="entry name" value="MORN VARIANT REPEAT PROTEIN"/>
    <property type="match status" value="1"/>
</dbReference>
<dbReference type="AlphaFoldDB" id="A0A8S1XBZ3"/>
<evidence type="ECO:0000313" key="1">
    <source>
        <dbReference type="EMBL" id="CAD8198465.1"/>
    </source>
</evidence>
<name>A0A8S1XBZ3_PAROT</name>